<dbReference type="InterPro" id="IPR029058">
    <property type="entry name" value="AB_hydrolase_fold"/>
</dbReference>
<comment type="caution">
    <text evidence="1">The sequence shown here is derived from an EMBL/GenBank/DDBJ whole genome shotgun (WGS) entry which is preliminary data.</text>
</comment>
<accession>A0ABP9YKR8</accession>
<name>A0ABP9YKR8_9FUNG</name>
<sequence>MSKRLLQVDGAKICYEVEGKGPYIFLVPGANSSGDLFIPLRKVLIKYFTVVIYYRRGYCDNELSAPQDYTKKLENDVEDLYTFSSGAVLMRYLIKYPDTILKIFLHEPFININALPEKEELEKFHYDGYRLYRKEGKRAAIEKLSKRYFCEDDRMLMTYRGVPEIVDSTDYFFEHEFRVYPFVDIELEKIEAQKDKLVLLHGIGSINYFIYQMGASISKYLRIEYLSSPGGHAGFFTKPNQFTADFIKLCQKHSIIKDEAKI</sequence>
<dbReference type="EMBL" id="BAABUK010000002">
    <property type="protein sequence ID" value="GAA5807465.1"/>
    <property type="molecule type" value="Genomic_DNA"/>
</dbReference>
<keyword evidence="2" id="KW-1185">Reference proteome</keyword>
<proteinExistence type="predicted"/>
<evidence type="ECO:0000313" key="2">
    <source>
        <dbReference type="Proteomes" id="UP001473302"/>
    </source>
</evidence>
<protein>
    <recommendedName>
        <fullName evidence="3">Alpha/beta hydrolase</fullName>
    </recommendedName>
</protein>
<evidence type="ECO:0008006" key="3">
    <source>
        <dbReference type="Google" id="ProtNLM"/>
    </source>
</evidence>
<dbReference type="Proteomes" id="UP001473302">
    <property type="component" value="Unassembled WGS sequence"/>
</dbReference>
<organism evidence="1 2">
    <name type="scientific">Mucor flavus</name>
    <dbReference type="NCBI Taxonomy" id="439312"/>
    <lineage>
        <taxon>Eukaryota</taxon>
        <taxon>Fungi</taxon>
        <taxon>Fungi incertae sedis</taxon>
        <taxon>Mucoromycota</taxon>
        <taxon>Mucoromycotina</taxon>
        <taxon>Mucoromycetes</taxon>
        <taxon>Mucorales</taxon>
        <taxon>Mucorineae</taxon>
        <taxon>Mucoraceae</taxon>
        <taxon>Mucor</taxon>
    </lineage>
</organism>
<evidence type="ECO:0000313" key="1">
    <source>
        <dbReference type="EMBL" id="GAA5807465.1"/>
    </source>
</evidence>
<dbReference type="SUPFAM" id="SSF53474">
    <property type="entry name" value="alpha/beta-Hydrolases"/>
    <property type="match status" value="1"/>
</dbReference>
<dbReference type="Gene3D" id="3.40.50.1820">
    <property type="entry name" value="alpha/beta hydrolase"/>
    <property type="match status" value="2"/>
</dbReference>
<reference evidence="1 2" key="1">
    <citation type="submission" date="2024-04" db="EMBL/GenBank/DDBJ databases">
        <title>genome sequences of Mucor flavus KT1a and Helicostylum pulchrum KT1b strains isolated from the surface of a dry-aged beef.</title>
        <authorList>
            <person name="Toyotome T."/>
            <person name="Hosono M."/>
            <person name="Torimaru M."/>
            <person name="Fukuda K."/>
            <person name="Mikami N."/>
        </authorList>
    </citation>
    <scope>NUCLEOTIDE SEQUENCE [LARGE SCALE GENOMIC DNA]</scope>
    <source>
        <strain evidence="1 2">KT1a</strain>
    </source>
</reference>
<gene>
    <name evidence="1" type="ORF">MFLAVUS_000826</name>
</gene>